<dbReference type="EMBL" id="JAWZYT010003873">
    <property type="protein sequence ID" value="KAK4296370.1"/>
    <property type="molecule type" value="Genomic_DNA"/>
</dbReference>
<organism evidence="2 3">
    <name type="scientific">Petrolisthes manimaculis</name>
    <dbReference type="NCBI Taxonomy" id="1843537"/>
    <lineage>
        <taxon>Eukaryota</taxon>
        <taxon>Metazoa</taxon>
        <taxon>Ecdysozoa</taxon>
        <taxon>Arthropoda</taxon>
        <taxon>Crustacea</taxon>
        <taxon>Multicrustacea</taxon>
        <taxon>Malacostraca</taxon>
        <taxon>Eumalacostraca</taxon>
        <taxon>Eucarida</taxon>
        <taxon>Decapoda</taxon>
        <taxon>Pleocyemata</taxon>
        <taxon>Anomura</taxon>
        <taxon>Galatheoidea</taxon>
        <taxon>Porcellanidae</taxon>
        <taxon>Petrolisthes</taxon>
    </lineage>
</organism>
<dbReference type="Proteomes" id="UP001292094">
    <property type="component" value="Unassembled WGS sequence"/>
</dbReference>
<feature type="compositionally biased region" description="Basic and acidic residues" evidence="1">
    <location>
        <begin position="57"/>
        <end position="72"/>
    </location>
</feature>
<dbReference type="AlphaFoldDB" id="A0AAE1NUA1"/>
<feature type="region of interest" description="Disordered" evidence="1">
    <location>
        <begin position="18"/>
        <end position="72"/>
    </location>
</feature>
<reference evidence="2" key="1">
    <citation type="submission" date="2023-11" db="EMBL/GenBank/DDBJ databases">
        <title>Genome assemblies of two species of porcelain crab, Petrolisthes cinctipes and Petrolisthes manimaculis (Anomura: Porcellanidae).</title>
        <authorList>
            <person name="Angst P."/>
        </authorList>
    </citation>
    <scope>NUCLEOTIDE SEQUENCE</scope>
    <source>
        <strain evidence="2">PB745_02</strain>
        <tissue evidence="2">Gill</tissue>
    </source>
</reference>
<comment type="caution">
    <text evidence="2">The sequence shown here is derived from an EMBL/GenBank/DDBJ whole genome shotgun (WGS) entry which is preliminary data.</text>
</comment>
<gene>
    <name evidence="2" type="ORF">Pmani_031127</name>
</gene>
<evidence type="ECO:0000313" key="2">
    <source>
        <dbReference type="EMBL" id="KAK4296370.1"/>
    </source>
</evidence>
<evidence type="ECO:0000256" key="1">
    <source>
        <dbReference type="SAM" id="MobiDB-lite"/>
    </source>
</evidence>
<name>A0AAE1NUA1_9EUCA</name>
<keyword evidence="3" id="KW-1185">Reference proteome</keyword>
<sequence length="72" mass="7731">MVSLCVTVNASLFRFTTSLSKPPSLPQDDGGLEEGEGDGAINLSARPSRQTSPLDQDQCHMVEREGDIKPVT</sequence>
<protein>
    <submittedName>
        <fullName evidence="2">Uncharacterized protein</fullName>
    </submittedName>
</protein>
<evidence type="ECO:0000313" key="3">
    <source>
        <dbReference type="Proteomes" id="UP001292094"/>
    </source>
</evidence>
<feature type="compositionally biased region" description="Polar residues" evidence="1">
    <location>
        <begin position="45"/>
        <end position="55"/>
    </location>
</feature>
<proteinExistence type="predicted"/>
<accession>A0AAE1NUA1</accession>